<dbReference type="AlphaFoldDB" id="A0A0B7I2S0"/>
<dbReference type="Pfam" id="PF00535">
    <property type="entry name" value="Glycos_transf_2"/>
    <property type="match status" value="1"/>
</dbReference>
<dbReference type="Proteomes" id="UP000045051">
    <property type="component" value="Unassembled WGS sequence"/>
</dbReference>
<feature type="domain" description="Glycosyltransferase 2-like" evidence="1">
    <location>
        <begin position="7"/>
        <end position="148"/>
    </location>
</feature>
<reference evidence="2 3" key="1">
    <citation type="submission" date="2015-01" db="EMBL/GenBank/DDBJ databases">
        <authorList>
            <person name="MANFREDI Pablo"/>
        </authorList>
    </citation>
    <scope>NUCLEOTIDE SEQUENCE [LARGE SCALE GENOMIC DNA]</scope>
    <source>
        <strain evidence="2 3">CcD38</strain>
    </source>
</reference>
<gene>
    <name evidence="2" type="primary">tuaG</name>
    <name evidence="2" type="ORF">CCAND38_180019</name>
</gene>
<keyword evidence="3" id="KW-1185">Reference proteome</keyword>
<sequence>MQENLVSIITPMYNGAKYVRQTIESVLAQTYQDWEMLIVDDGSKDNSAEIVKEHTVKDKRIKLIQQKNGGSASARNNALRNAQGRYICFLDSDDLLESSFFEKQLSFLKEKNAALVFASYNRVDENGTQKLKPFIVPEKVTYNSLLKTCPISCLTSVYDKSIVGEQFFREELKSLRDDFAFWLEMLKKIKVAYGNKEVLASYRVFASSTTGNKKKVIKPQFLIYYKVEKLGLFKSLYYLAHWAINGFFKYKR</sequence>
<dbReference type="RefSeq" id="WP_042343615.1">
    <property type="nucleotide sequence ID" value="NZ_CDOH01000109.1"/>
</dbReference>
<dbReference type="GO" id="GO:0016758">
    <property type="term" value="F:hexosyltransferase activity"/>
    <property type="evidence" value="ECO:0007669"/>
    <property type="project" value="UniProtKB-ARBA"/>
</dbReference>
<organism evidence="2 3">
    <name type="scientific">Capnocytophaga canis</name>
    <dbReference type="NCBI Taxonomy" id="1848903"/>
    <lineage>
        <taxon>Bacteria</taxon>
        <taxon>Pseudomonadati</taxon>
        <taxon>Bacteroidota</taxon>
        <taxon>Flavobacteriia</taxon>
        <taxon>Flavobacteriales</taxon>
        <taxon>Flavobacteriaceae</taxon>
        <taxon>Capnocytophaga</taxon>
    </lineage>
</organism>
<dbReference type="Gene3D" id="3.90.550.10">
    <property type="entry name" value="Spore Coat Polysaccharide Biosynthesis Protein SpsA, Chain A"/>
    <property type="match status" value="1"/>
</dbReference>
<dbReference type="CDD" id="cd00761">
    <property type="entry name" value="Glyco_tranf_GTA_type"/>
    <property type="match status" value="1"/>
</dbReference>
<name>A0A0B7I2S0_9FLAO</name>
<proteinExistence type="predicted"/>
<dbReference type="SUPFAM" id="SSF53448">
    <property type="entry name" value="Nucleotide-diphospho-sugar transferases"/>
    <property type="match status" value="1"/>
</dbReference>
<dbReference type="PANTHER" id="PTHR22916:SF3">
    <property type="entry name" value="UDP-GLCNAC:BETAGAL BETA-1,3-N-ACETYLGLUCOSAMINYLTRANSFERASE-LIKE PROTEIN 1"/>
    <property type="match status" value="1"/>
</dbReference>
<evidence type="ECO:0000259" key="1">
    <source>
        <dbReference type="Pfam" id="PF00535"/>
    </source>
</evidence>
<keyword evidence="2" id="KW-0808">Transferase</keyword>
<evidence type="ECO:0000313" key="2">
    <source>
        <dbReference type="EMBL" id="CEN44392.1"/>
    </source>
</evidence>
<evidence type="ECO:0000313" key="3">
    <source>
        <dbReference type="Proteomes" id="UP000045051"/>
    </source>
</evidence>
<dbReference type="EMBL" id="CDOI01000090">
    <property type="protein sequence ID" value="CEN44392.1"/>
    <property type="molecule type" value="Genomic_DNA"/>
</dbReference>
<protein>
    <submittedName>
        <fullName evidence="2">Putative teichuronic acid biosynthesis glycosyltransferase TuaG</fullName>
        <ecNumber evidence="2">2.4.-.-</ecNumber>
    </submittedName>
</protein>
<dbReference type="EC" id="2.4.-.-" evidence="2"/>
<dbReference type="InterPro" id="IPR001173">
    <property type="entry name" value="Glyco_trans_2-like"/>
</dbReference>
<dbReference type="InterPro" id="IPR029044">
    <property type="entry name" value="Nucleotide-diphossugar_trans"/>
</dbReference>
<keyword evidence="2" id="KW-0328">Glycosyltransferase</keyword>
<accession>A0A0B7I2S0</accession>
<dbReference type="PANTHER" id="PTHR22916">
    <property type="entry name" value="GLYCOSYLTRANSFERASE"/>
    <property type="match status" value="1"/>
</dbReference>